<name>A0A1H2V5D7_9PSEU</name>
<evidence type="ECO:0000313" key="5">
    <source>
        <dbReference type="EMBL" id="SDW63518.1"/>
    </source>
</evidence>
<organism evidence="5 6">
    <name type="scientific">Saccharopolyspora shandongensis</name>
    <dbReference type="NCBI Taxonomy" id="418495"/>
    <lineage>
        <taxon>Bacteria</taxon>
        <taxon>Bacillati</taxon>
        <taxon>Actinomycetota</taxon>
        <taxon>Actinomycetes</taxon>
        <taxon>Pseudonocardiales</taxon>
        <taxon>Pseudonocardiaceae</taxon>
        <taxon>Saccharopolyspora</taxon>
    </lineage>
</organism>
<dbReference type="STRING" id="418495.SAMN05216215_1004205"/>
<reference evidence="6" key="1">
    <citation type="submission" date="2016-10" db="EMBL/GenBank/DDBJ databases">
        <authorList>
            <person name="Varghese N."/>
            <person name="Submissions S."/>
        </authorList>
    </citation>
    <scope>NUCLEOTIDE SEQUENCE [LARGE SCALE GENOMIC DNA]</scope>
    <source>
        <strain evidence="6">CGMCC 4.3530</strain>
    </source>
</reference>
<dbReference type="SUPFAM" id="SSF75516">
    <property type="entry name" value="Pheromone-binding domain of LuxR-like quorum-sensing transcription factors"/>
    <property type="match status" value="1"/>
</dbReference>
<dbReference type="PANTHER" id="PTHR44688">
    <property type="entry name" value="DNA-BINDING TRANSCRIPTIONAL ACTIVATOR DEVR_DOSR"/>
    <property type="match status" value="1"/>
</dbReference>
<gene>
    <name evidence="5" type="ORF">SAMN05216215_1004205</name>
</gene>
<protein>
    <submittedName>
        <fullName evidence="5">Autoinducer binding domain-containing protein</fullName>
    </submittedName>
</protein>
<dbReference type="PRINTS" id="PR00038">
    <property type="entry name" value="HTHLUXR"/>
</dbReference>
<dbReference type="SMART" id="SM00421">
    <property type="entry name" value="HTH_LUXR"/>
    <property type="match status" value="1"/>
</dbReference>
<dbReference type="PROSITE" id="PS50043">
    <property type="entry name" value="HTH_LUXR_2"/>
    <property type="match status" value="1"/>
</dbReference>
<keyword evidence="2" id="KW-0238">DNA-binding</keyword>
<dbReference type="InterPro" id="IPR016032">
    <property type="entry name" value="Sig_transdc_resp-reg_C-effctor"/>
</dbReference>
<keyword evidence="3" id="KW-0804">Transcription</keyword>
<sequence>MAADLQWWARLAEEIRAAGRGDVPAEVPLRAVRDKLGFACAALVARGFPHAGGATHTTLVNLGYPAETLAYITTTYSRTCPVHQLAVRWGTPLRFVDVPFDFRETRTYREAILPNDFREGLTLPLAPPTAGAAIPGFVTMSSTHATPLDNESRLALTMLSRDLAGLIDPGAEAGDAGADVVLWITRDLVEVRTGDLGLAPLTRTELYLAARSAVASAAGRVGFHHRAADGTWWHVRAVRRPGAVLVRCGRVPAFGCLTGRELDVVGLVARGWSNERISQALGIAVRTVRSHVESLLIKLDCPNRTTLARTAFERELDTVDALRVANH</sequence>
<evidence type="ECO:0000256" key="1">
    <source>
        <dbReference type="ARBA" id="ARBA00023015"/>
    </source>
</evidence>
<dbReference type="InterPro" id="IPR036693">
    <property type="entry name" value="TF_LuxR_autoind-bd_dom_sf"/>
</dbReference>
<keyword evidence="6" id="KW-1185">Reference proteome</keyword>
<dbReference type="InterPro" id="IPR005143">
    <property type="entry name" value="TF_LuxR_autoind-bd_dom"/>
</dbReference>
<dbReference type="PANTHER" id="PTHR44688:SF16">
    <property type="entry name" value="DNA-BINDING TRANSCRIPTIONAL ACTIVATOR DEVR_DOSR"/>
    <property type="match status" value="1"/>
</dbReference>
<dbReference type="AlphaFoldDB" id="A0A1H2V5D7"/>
<dbReference type="CDD" id="cd06170">
    <property type="entry name" value="LuxR_C_like"/>
    <property type="match status" value="1"/>
</dbReference>
<evidence type="ECO:0000259" key="4">
    <source>
        <dbReference type="PROSITE" id="PS50043"/>
    </source>
</evidence>
<dbReference type="OrthoDB" id="27092at2"/>
<dbReference type="GO" id="GO:0003677">
    <property type="term" value="F:DNA binding"/>
    <property type="evidence" value="ECO:0007669"/>
    <property type="project" value="UniProtKB-KW"/>
</dbReference>
<dbReference type="Pfam" id="PF00196">
    <property type="entry name" value="GerE"/>
    <property type="match status" value="1"/>
</dbReference>
<dbReference type="Proteomes" id="UP000199529">
    <property type="component" value="Unassembled WGS sequence"/>
</dbReference>
<dbReference type="InterPro" id="IPR036388">
    <property type="entry name" value="WH-like_DNA-bd_sf"/>
</dbReference>
<evidence type="ECO:0000256" key="2">
    <source>
        <dbReference type="ARBA" id="ARBA00023125"/>
    </source>
</evidence>
<dbReference type="InterPro" id="IPR000792">
    <property type="entry name" value="Tscrpt_reg_LuxR_C"/>
</dbReference>
<evidence type="ECO:0000313" key="6">
    <source>
        <dbReference type="Proteomes" id="UP000199529"/>
    </source>
</evidence>
<proteinExistence type="predicted"/>
<dbReference type="SUPFAM" id="SSF46894">
    <property type="entry name" value="C-terminal effector domain of the bipartite response regulators"/>
    <property type="match status" value="1"/>
</dbReference>
<dbReference type="Pfam" id="PF03472">
    <property type="entry name" value="Autoind_bind"/>
    <property type="match status" value="1"/>
</dbReference>
<dbReference type="PROSITE" id="PS00622">
    <property type="entry name" value="HTH_LUXR_1"/>
    <property type="match status" value="1"/>
</dbReference>
<dbReference type="RefSeq" id="WP_093262196.1">
    <property type="nucleotide sequence ID" value="NZ_FNOK01000004.1"/>
</dbReference>
<dbReference type="Gene3D" id="1.10.10.10">
    <property type="entry name" value="Winged helix-like DNA-binding domain superfamily/Winged helix DNA-binding domain"/>
    <property type="match status" value="1"/>
</dbReference>
<dbReference type="EMBL" id="FNOK01000004">
    <property type="protein sequence ID" value="SDW63518.1"/>
    <property type="molecule type" value="Genomic_DNA"/>
</dbReference>
<dbReference type="GO" id="GO:0006355">
    <property type="term" value="P:regulation of DNA-templated transcription"/>
    <property type="evidence" value="ECO:0007669"/>
    <property type="project" value="InterPro"/>
</dbReference>
<accession>A0A1H2V5D7</accession>
<keyword evidence="1" id="KW-0805">Transcription regulation</keyword>
<evidence type="ECO:0000256" key="3">
    <source>
        <dbReference type="ARBA" id="ARBA00023163"/>
    </source>
</evidence>
<feature type="domain" description="HTH luxR-type" evidence="4">
    <location>
        <begin position="250"/>
        <end position="315"/>
    </location>
</feature>
<dbReference type="Gene3D" id="3.30.450.80">
    <property type="entry name" value="Transcription factor LuxR-like, autoinducer-binding domain"/>
    <property type="match status" value="1"/>
</dbReference>